<dbReference type="SUPFAM" id="SSF53756">
    <property type="entry name" value="UDP-Glycosyltransferase/glycogen phosphorylase"/>
    <property type="match status" value="1"/>
</dbReference>
<evidence type="ECO:0000313" key="7">
    <source>
        <dbReference type="Proteomes" id="UP000095300"/>
    </source>
</evidence>
<keyword evidence="2" id="KW-0328">Glycosyltransferase</keyword>
<dbReference type="OrthoDB" id="5835829at2759"/>
<dbReference type="GO" id="GO:0008194">
    <property type="term" value="F:UDP-glycosyltransferase activity"/>
    <property type="evidence" value="ECO:0007669"/>
    <property type="project" value="InterPro"/>
</dbReference>
<name>A0A1I8PBT2_STOCA</name>
<dbReference type="InterPro" id="IPR050271">
    <property type="entry name" value="UDP-glycosyltransferase"/>
</dbReference>
<dbReference type="EnsemblMetazoa" id="SCAU006606-RA">
    <property type="protein sequence ID" value="SCAU006606-PA"/>
    <property type="gene ID" value="SCAU006606"/>
</dbReference>
<keyword evidence="7" id="KW-1185">Reference proteome</keyword>
<protein>
    <recommendedName>
        <fullName evidence="8">UDP-glycosyltransferase</fullName>
    </recommendedName>
</protein>
<keyword evidence="4" id="KW-0812">Transmembrane</keyword>
<dbReference type="PANTHER" id="PTHR48043">
    <property type="entry name" value="EG:EG0003.4 PROTEIN-RELATED"/>
    <property type="match status" value="1"/>
</dbReference>
<evidence type="ECO:0000256" key="5">
    <source>
        <dbReference type="SAM" id="SignalP"/>
    </source>
</evidence>
<dbReference type="KEGG" id="scac:106084441"/>
<dbReference type="InterPro" id="IPR002213">
    <property type="entry name" value="UDP_glucos_trans"/>
</dbReference>
<keyword evidence="5" id="KW-0732">Signal</keyword>
<organism evidence="6 7">
    <name type="scientific">Stomoxys calcitrans</name>
    <name type="common">Stable fly</name>
    <name type="synonym">Conops calcitrans</name>
    <dbReference type="NCBI Taxonomy" id="35570"/>
    <lineage>
        <taxon>Eukaryota</taxon>
        <taxon>Metazoa</taxon>
        <taxon>Ecdysozoa</taxon>
        <taxon>Arthropoda</taxon>
        <taxon>Hexapoda</taxon>
        <taxon>Insecta</taxon>
        <taxon>Pterygota</taxon>
        <taxon>Neoptera</taxon>
        <taxon>Endopterygota</taxon>
        <taxon>Diptera</taxon>
        <taxon>Brachycera</taxon>
        <taxon>Muscomorpha</taxon>
        <taxon>Muscoidea</taxon>
        <taxon>Muscidae</taxon>
        <taxon>Stomoxys</taxon>
    </lineage>
</organism>
<dbReference type="PANTHER" id="PTHR48043:SF114">
    <property type="entry name" value="IP04436P-RELATED"/>
    <property type="match status" value="1"/>
</dbReference>
<evidence type="ECO:0000256" key="2">
    <source>
        <dbReference type="ARBA" id="ARBA00022676"/>
    </source>
</evidence>
<keyword evidence="4" id="KW-1133">Transmembrane helix</keyword>
<gene>
    <name evidence="6" type="primary">106084441</name>
</gene>
<dbReference type="STRING" id="35570.A0A1I8PBT2"/>
<feature type="transmembrane region" description="Helical" evidence="4">
    <location>
        <begin position="504"/>
        <end position="523"/>
    </location>
</feature>
<feature type="chain" id="PRO_5009326364" description="UDP-glycosyltransferase" evidence="5">
    <location>
        <begin position="24"/>
        <end position="560"/>
    </location>
</feature>
<keyword evidence="3" id="KW-0808">Transferase</keyword>
<evidence type="ECO:0000256" key="1">
    <source>
        <dbReference type="ARBA" id="ARBA00009995"/>
    </source>
</evidence>
<reference evidence="6" key="1">
    <citation type="submission" date="2020-05" db="UniProtKB">
        <authorList>
            <consortium name="EnsemblMetazoa"/>
        </authorList>
    </citation>
    <scope>IDENTIFICATION</scope>
    <source>
        <strain evidence="6">USDA</strain>
    </source>
</reference>
<evidence type="ECO:0008006" key="8">
    <source>
        <dbReference type="Google" id="ProtNLM"/>
    </source>
</evidence>
<dbReference type="AlphaFoldDB" id="A0A1I8PBT2"/>
<evidence type="ECO:0000256" key="3">
    <source>
        <dbReference type="ARBA" id="ARBA00022679"/>
    </source>
</evidence>
<keyword evidence="4" id="KW-0472">Membrane</keyword>
<dbReference type="Gene3D" id="3.40.50.2000">
    <property type="entry name" value="Glycogen Phosphorylase B"/>
    <property type="match status" value="1"/>
</dbReference>
<evidence type="ECO:0000256" key="4">
    <source>
        <dbReference type="SAM" id="Phobius"/>
    </source>
</evidence>
<proteinExistence type="inferred from homology"/>
<accession>A0A1I8PBT2</accession>
<comment type="similarity">
    <text evidence="1">Belongs to the UDP-glycosyltransferase family.</text>
</comment>
<dbReference type="Pfam" id="PF00201">
    <property type="entry name" value="UDPGT"/>
    <property type="match status" value="1"/>
</dbReference>
<feature type="signal peptide" evidence="5">
    <location>
        <begin position="1"/>
        <end position="23"/>
    </location>
</feature>
<sequence>MSCKVVTALAISFLIIGAETCQAKKILCLMGIGAGTTDKWNKALLQELENRQHQLTIVTATSWTTDEDVFPNARLVHLEKTQVALKERYESITIGDLLKQSTWKNIIQWYDRQMATCRANLESIGFSEALHLALKEKGKYDLIIYDIAYGAGCLLHLAYLFGNTPIIGITSGPLNSQSLFTAHESLLNPALDPHILSDFNEDMNYWKRWHNTALYAFDYLYQKWVLKPVIEGLWAKNMHAKNIFTPNDFKELMPRFQVVLANHHPSLHSLQSLPANVVAVPGLHIQETSKTSLSSEILKFIESGKAEAILVELKEDIVGLENIIKFFEALKSFPQTRIIWANQGQANSKKLQKNQPQNLMVTASDQTPQILAHPKVKCSVISSDLVDIQESLYHGVVPLTITTKPEQRYIAQRLLERNLGLNIELTSLEEVDVIRQNLKNCLKEKSLSKNVHQFERSMKEQQNPSMATATWWVEHILQNPKANDHLWTSRKDSSNFLVIRSLDIIVVIQIFLVLCVINSVMVMRQTIANFKEMGKKSKKKIQGGKIESLKKLKKSKSKTS</sequence>
<evidence type="ECO:0000313" key="6">
    <source>
        <dbReference type="EnsemblMetazoa" id="SCAU006606-PA"/>
    </source>
</evidence>
<dbReference type="VEuPathDB" id="VectorBase:SCAU006606"/>
<dbReference type="Proteomes" id="UP000095300">
    <property type="component" value="Unassembled WGS sequence"/>
</dbReference>